<dbReference type="PANTHER" id="PTHR24188:SF29">
    <property type="entry name" value="GH09064P"/>
    <property type="match status" value="1"/>
</dbReference>
<organism evidence="5 6">
    <name type="scientific">Mytilus galloprovincialis</name>
    <name type="common">Mediterranean mussel</name>
    <dbReference type="NCBI Taxonomy" id="29158"/>
    <lineage>
        <taxon>Eukaryota</taxon>
        <taxon>Metazoa</taxon>
        <taxon>Spiralia</taxon>
        <taxon>Lophotrochozoa</taxon>
        <taxon>Mollusca</taxon>
        <taxon>Bivalvia</taxon>
        <taxon>Autobranchia</taxon>
        <taxon>Pteriomorphia</taxon>
        <taxon>Mytilida</taxon>
        <taxon>Mytiloidea</taxon>
        <taxon>Mytilidae</taxon>
        <taxon>Mytilinae</taxon>
        <taxon>Mytilus</taxon>
    </lineage>
</organism>
<dbReference type="PROSITE" id="PS50088">
    <property type="entry name" value="ANK_REPEAT"/>
    <property type="match status" value="2"/>
</dbReference>
<dbReference type="Proteomes" id="UP000596742">
    <property type="component" value="Unassembled WGS sequence"/>
</dbReference>
<proteinExistence type="predicted"/>
<dbReference type="PROSITE" id="PS50297">
    <property type="entry name" value="ANK_REP_REGION"/>
    <property type="match status" value="1"/>
</dbReference>
<evidence type="ECO:0000256" key="2">
    <source>
        <dbReference type="ARBA" id="ARBA00023043"/>
    </source>
</evidence>
<name>A0A8B6HLQ2_MYTGA</name>
<evidence type="ECO:0000256" key="1">
    <source>
        <dbReference type="ARBA" id="ARBA00022737"/>
    </source>
</evidence>
<dbReference type="Gene3D" id="1.25.40.20">
    <property type="entry name" value="Ankyrin repeat-containing domain"/>
    <property type="match status" value="1"/>
</dbReference>
<protein>
    <submittedName>
        <fullName evidence="5">Uncharacterized protein</fullName>
    </submittedName>
</protein>
<keyword evidence="6" id="KW-1185">Reference proteome</keyword>
<feature type="repeat" description="ANK" evidence="3">
    <location>
        <begin position="1"/>
        <end position="29"/>
    </location>
</feature>
<comment type="caution">
    <text evidence="5">The sequence shown here is derived from an EMBL/GenBank/DDBJ whole genome shotgun (WGS) entry which is preliminary data.</text>
</comment>
<accession>A0A8B6HLQ2</accession>
<dbReference type="AlphaFoldDB" id="A0A8B6HLQ2"/>
<dbReference type="EMBL" id="UYJE01010267">
    <property type="protein sequence ID" value="VDI81511.1"/>
    <property type="molecule type" value="Genomic_DNA"/>
</dbReference>
<evidence type="ECO:0000313" key="6">
    <source>
        <dbReference type="Proteomes" id="UP000596742"/>
    </source>
</evidence>
<dbReference type="PANTHER" id="PTHR24188">
    <property type="entry name" value="ANKYRIN REPEAT PROTEIN"/>
    <property type="match status" value="1"/>
</dbReference>
<feature type="repeat" description="ANK" evidence="3">
    <location>
        <begin position="30"/>
        <end position="53"/>
    </location>
</feature>
<dbReference type="InterPro" id="IPR036770">
    <property type="entry name" value="Ankyrin_rpt-contain_sf"/>
</dbReference>
<evidence type="ECO:0000313" key="5">
    <source>
        <dbReference type="EMBL" id="VDI81511.1"/>
    </source>
</evidence>
<dbReference type="SUPFAM" id="SSF48403">
    <property type="entry name" value="Ankyrin repeat"/>
    <property type="match status" value="1"/>
</dbReference>
<keyword evidence="2 3" id="KW-0040">ANK repeat</keyword>
<feature type="compositionally biased region" description="Polar residues" evidence="4">
    <location>
        <begin position="133"/>
        <end position="154"/>
    </location>
</feature>
<dbReference type="OrthoDB" id="5946465at2759"/>
<sequence>GLLKAVEQGNLDDVKYFINEGADMNYKDKDGKTTLHYAAGNGHLQVTQWLIEKEGMDPLEMTSTVGQEWRLEGNRISLVKYSQGKTPYDFAAVKGEYDNEQIKIKKEQVMDYLKTVMIKENPDKILECDSVHQKGSTQNETQNIPPQRGVSSET</sequence>
<reference evidence="5" key="1">
    <citation type="submission" date="2018-11" db="EMBL/GenBank/DDBJ databases">
        <authorList>
            <person name="Alioto T."/>
            <person name="Alioto T."/>
        </authorList>
    </citation>
    <scope>NUCLEOTIDE SEQUENCE</scope>
</reference>
<keyword evidence="1" id="KW-0677">Repeat</keyword>
<feature type="non-terminal residue" evidence="5">
    <location>
        <position position="154"/>
    </location>
</feature>
<dbReference type="Pfam" id="PF12796">
    <property type="entry name" value="Ank_2"/>
    <property type="match status" value="1"/>
</dbReference>
<feature type="region of interest" description="Disordered" evidence="4">
    <location>
        <begin position="129"/>
        <end position="154"/>
    </location>
</feature>
<evidence type="ECO:0000256" key="4">
    <source>
        <dbReference type="SAM" id="MobiDB-lite"/>
    </source>
</evidence>
<evidence type="ECO:0000256" key="3">
    <source>
        <dbReference type="PROSITE-ProRule" id="PRU00023"/>
    </source>
</evidence>
<gene>
    <name evidence="5" type="ORF">MGAL_10B078272</name>
</gene>
<dbReference type="InterPro" id="IPR002110">
    <property type="entry name" value="Ankyrin_rpt"/>
</dbReference>